<dbReference type="InterPro" id="IPR020945">
    <property type="entry name" value="DMSO/NO3_reduct_chaperone"/>
</dbReference>
<dbReference type="SUPFAM" id="SSF89155">
    <property type="entry name" value="TorD-like"/>
    <property type="match status" value="1"/>
</dbReference>
<dbReference type="PANTHER" id="PTHR34227">
    <property type="entry name" value="CHAPERONE PROTEIN YCDY"/>
    <property type="match status" value="1"/>
</dbReference>
<dbReference type="InterPro" id="IPR050289">
    <property type="entry name" value="TorD/DmsD_chaperones"/>
</dbReference>
<name>A0ABT9V3A2_9BACL</name>
<gene>
    <name evidence="2" type="ORF">J2S07_001717</name>
</gene>
<dbReference type="Proteomes" id="UP001231362">
    <property type="component" value="Unassembled WGS sequence"/>
</dbReference>
<protein>
    <submittedName>
        <fullName evidence="2">TorA maturation chaperone TorD</fullName>
    </submittedName>
</protein>
<dbReference type="RefSeq" id="WP_307149974.1">
    <property type="nucleotide sequence ID" value="NZ_JAUSTU010000006.1"/>
</dbReference>
<evidence type="ECO:0000313" key="2">
    <source>
        <dbReference type="EMBL" id="MDQ0155412.1"/>
    </source>
</evidence>
<reference evidence="2 3" key="1">
    <citation type="submission" date="2023-07" db="EMBL/GenBank/DDBJ databases">
        <title>Genomic Encyclopedia of Type Strains, Phase IV (KMG-IV): sequencing the most valuable type-strain genomes for metagenomic binning, comparative biology and taxonomic classification.</title>
        <authorList>
            <person name="Goeker M."/>
        </authorList>
    </citation>
    <scope>NUCLEOTIDE SEQUENCE [LARGE SCALE GENOMIC DNA]</scope>
    <source>
        <strain evidence="2 3">DSM 23948</strain>
    </source>
</reference>
<dbReference type="PANTHER" id="PTHR34227:SF1">
    <property type="entry name" value="DIMETHYL SULFOXIDE REDUCTASE CHAPERONE-RELATED"/>
    <property type="match status" value="1"/>
</dbReference>
<dbReference type="InterPro" id="IPR036411">
    <property type="entry name" value="TorD-like_sf"/>
</dbReference>
<dbReference type="EMBL" id="JAUSTU010000006">
    <property type="protein sequence ID" value="MDQ0155412.1"/>
    <property type="molecule type" value="Genomic_DNA"/>
</dbReference>
<accession>A0ABT9V3A2</accession>
<comment type="caution">
    <text evidence="2">The sequence shown here is derived from an EMBL/GenBank/DDBJ whole genome shotgun (WGS) entry which is preliminary data.</text>
</comment>
<evidence type="ECO:0000313" key="3">
    <source>
        <dbReference type="Proteomes" id="UP001231362"/>
    </source>
</evidence>
<sequence>MRAQIALQEIADLLFAREYAYDILRRFFIEEPSQEYIKIFRLQNMAEMFPFKEDSQEIQNGINEIKEYFERFDVVHNQSHFDDLHWDYTRMMVGPFELPAPPWESVYVQKEPILFQQCTIDVRNKYKHFGFEIAERHVEADDHIGLELDFLYHLNKLCLQSIEEGNIKEVTYLLAEQKQFMDNHLLVFVPEFSKKIIENADTQFYKGMAKVLNYYLQMDSQVLKELLNIEIIQ</sequence>
<evidence type="ECO:0000256" key="1">
    <source>
        <dbReference type="ARBA" id="ARBA00023186"/>
    </source>
</evidence>
<dbReference type="Pfam" id="PF02613">
    <property type="entry name" value="Nitrate_red_del"/>
    <property type="match status" value="1"/>
</dbReference>
<dbReference type="Gene3D" id="1.10.3480.10">
    <property type="entry name" value="TorD-like"/>
    <property type="match status" value="1"/>
</dbReference>
<organism evidence="2 3">
    <name type="scientific">Anoxybacillus andreesenii</name>
    <dbReference type="NCBI Taxonomy" id="1325932"/>
    <lineage>
        <taxon>Bacteria</taxon>
        <taxon>Bacillati</taxon>
        <taxon>Bacillota</taxon>
        <taxon>Bacilli</taxon>
        <taxon>Bacillales</taxon>
        <taxon>Anoxybacillaceae</taxon>
        <taxon>Anoxybacillus</taxon>
    </lineage>
</organism>
<keyword evidence="3" id="KW-1185">Reference proteome</keyword>
<keyword evidence="1" id="KW-0143">Chaperone</keyword>
<proteinExistence type="predicted"/>